<name>U2SL42_9ACTN</name>
<dbReference type="EMBL" id="ACVN02000013">
    <property type="protein sequence ID" value="ERK63332.1"/>
    <property type="molecule type" value="Genomic_DNA"/>
</dbReference>
<reference evidence="2" key="1">
    <citation type="submission" date="2013-08" db="EMBL/GenBank/DDBJ databases">
        <authorList>
            <person name="Durkin A.S."/>
            <person name="Haft D.R."/>
            <person name="McCorrison J."/>
            <person name="Torralba M."/>
            <person name="Gillis M."/>
            <person name="Haft D.H."/>
            <person name="Methe B."/>
            <person name="Sutton G."/>
            <person name="Nelson K.E."/>
        </authorList>
    </citation>
    <scope>NUCLEOTIDE SEQUENCE [LARGE SCALE GENOMIC DNA]</scope>
    <source>
        <strain evidence="2">F0233</strain>
    </source>
</reference>
<evidence type="ECO:0000313" key="2">
    <source>
        <dbReference type="EMBL" id="ERK63332.1"/>
    </source>
</evidence>
<dbReference type="AlphaFoldDB" id="U2SL42"/>
<organism evidence="2 3">
    <name type="scientific">Propionibacterium acidifaciens F0233</name>
    <dbReference type="NCBI Taxonomy" id="553198"/>
    <lineage>
        <taxon>Bacteria</taxon>
        <taxon>Bacillati</taxon>
        <taxon>Actinomycetota</taxon>
        <taxon>Actinomycetes</taxon>
        <taxon>Propionibacteriales</taxon>
        <taxon>Propionibacteriaceae</taxon>
        <taxon>Propionibacterium</taxon>
    </lineage>
</organism>
<evidence type="ECO:0000313" key="3">
    <source>
        <dbReference type="Proteomes" id="UP000017052"/>
    </source>
</evidence>
<gene>
    <name evidence="2" type="ORF">HMPREF0682_1996</name>
</gene>
<comment type="caution">
    <text evidence="2">The sequence shown here is derived from an EMBL/GenBank/DDBJ whole genome shotgun (WGS) entry which is preliminary data.</text>
</comment>
<proteinExistence type="predicted"/>
<protein>
    <submittedName>
        <fullName evidence="2">Uncharacterized protein</fullName>
    </submittedName>
</protein>
<feature type="region of interest" description="Disordered" evidence="1">
    <location>
        <begin position="1"/>
        <end position="22"/>
    </location>
</feature>
<sequence>MTRPDADGDDVPPGRTARRPALELTRRAAAAGWEIGPPLAC</sequence>
<evidence type="ECO:0000256" key="1">
    <source>
        <dbReference type="SAM" id="MobiDB-lite"/>
    </source>
</evidence>
<accession>U2SL42</accession>
<keyword evidence="3" id="KW-1185">Reference proteome</keyword>
<dbReference type="Proteomes" id="UP000017052">
    <property type="component" value="Unassembled WGS sequence"/>
</dbReference>